<proteinExistence type="predicted"/>
<dbReference type="PANTHER" id="PTHR23501">
    <property type="entry name" value="MAJOR FACILITATOR SUPERFAMILY"/>
    <property type="match status" value="1"/>
</dbReference>
<feature type="transmembrane region" description="Helical" evidence="5">
    <location>
        <begin position="285"/>
        <end position="306"/>
    </location>
</feature>
<evidence type="ECO:0000313" key="8">
    <source>
        <dbReference type="EMBL" id="KAF3767244.1"/>
    </source>
</evidence>
<feature type="domain" description="Major facilitator superfamily (MFS) profile" evidence="7">
    <location>
        <begin position="10"/>
        <end position="511"/>
    </location>
</feature>
<evidence type="ECO:0000259" key="7">
    <source>
        <dbReference type="PROSITE" id="PS50850"/>
    </source>
</evidence>
<dbReference type="Gene3D" id="1.20.1720.10">
    <property type="entry name" value="Multidrug resistance protein D"/>
    <property type="match status" value="1"/>
</dbReference>
<feature type="transmembrane region" description="Helical" evidence="5">
    <location>
        <begin position="100"/>
        <end position="121"/>
    </location>
</feature>
<evidence type="ECO:0000256" key="1">
    <source>
        <dbReference type="ARBA" id="ARBA00004141"/>
    </source>
</evidence>
<evidence type="ECO:0000256" key="3">
    <source>
        <dbReference type="ARBA" id="ARBA00022989"/>
    </source>
</evidence>
<feature type="transmembrane region" description="Helical" evidence="5">
    <location>
        <begin position="49"/>
        <end position="67"/>
    </location>
</feature>
<keyword evidence="2 5" id="KW-0812">Transmembrane</keyword>
<dbReference type="GO" id="GO:0022857">
    <property type="term" value="F:transmembrane transporter activity"/>
    <property type="evidence" value="ECO:0007669"/>
    <property type="project" value="InterPro"/>
</dbReference>
<keyword evidence="9" id="KW-1185">Reference proteome</keyword>
<evidence type="ECO:0000256" key="6">
    <source>
        <dbReference type="SAM" id="SignalP"/>
    </source>
</evidence>
<dbReference type="GO" id="GO:0005886">
    <property type="term" value="C:plasma membrane"/>
    <property type="evidence" value="ECO:0007669"/>
    <property type="project" value="TreeGrafter"/>
</dbReference>
<evidence type="ECO:0000256" key="2">
    <source>
        <dbReference type="ARBA" id="ARBA00022692"/>
    </source>
</evidence>
<dbReference type="PROSITE" id="PS50850">
    <property type="entry name" value="MFS"/>
    <property type="match status" value="1"/>
</dbReference>
<feature type="transmembrane region" description="Helical" evidence="5">
    <location>
        <begin position="161"/>
        <end position="183"/>
    </location>
</feature>
<feature type="transmembrane region" description="Helical" evidence="5">
    <location>
        <begin position="352"/>
        <end position="373"/>
    </location>
</feature>
<dbReference type="EMBL" id="MU032346">
    <property type="protein sequence ID" value="KAF3767244.1"/>
    <property type="molecule type" value="Genomic_DNA"/>
</dbReference>
<dbReference type="Proteomes" id="UP000803844">
    <property type="component" value="Unassembled WGS sequence"/>
</dbReference>
<feature type="transmembrane region" description="Helical" evidence="5">
    <location>
        <begin position="326"/>
        <end position="345"/>
    </location>
</feature>
<keyword evidence="3 5" id="KW-1133">Transmembrane helix</keyword>
<keyword evidence="4 5" id="KW-0472">Membrane</keyword>
<dbReference type="AlphaFoldDB" id="A0A9P4Y5B7"/>
<protein>
    <submittedName>
        <fullName evidence="8">MFS general substrate transporter</fullName>
    </submittedName>
</protein>
<organism evidence="8 9">
    <name type="scientific">Cryphonectria parasitica (strain ATCC 38755 / EP155)</name>
    <dbReference type="NCBI Taxonomy" id="660469"/>
    <lineage>
        <taxon>Eukaryota</taxon>
        <taxon>Fungi</taxon>
        <taxon>Dikarya</taxon>
        <taxon>Ascomycota</taxon>
        <taxon>Pezizomycotina</taxon>
        <taxon>Sordariomycetes</taxon>
        <taxon>Sordariomycetidae</taxon>
        <taxon>Diaporthales</taxon>
        <taxon>Cryphonectriaceae</taxon>
        <taxon>Cryphonectria-Endothia species complex</taxon>
        <taxon>Cryphonectria</taxon>
    </lineage>
</organism>
<dbReference type="Pfam" id="PF07690">
    <property type="entry name" value="MFS_1"/>
    <property type="match status" value="1"/>
</dbReference>
<feature type="chain" id="PRO_5040485105" evidence="6">
    <location>
        <begin position="26"/>
        <end position="511"/>
    </location>
</feature>
<dbReference type="OrthoDB" id="440553at2759"/>
<feature type="transmembrane region" description="Helical" evidence="5">
    <location>
        <begin position="412"/>
        <end position="436"/>
    </location>
</feature>
<dbReference type="RefSeq" id="XP_040778205.1">
    <property type="nucleotide sequence ID" value="XM_040915791.1"/>
</dbReference>
<dbReference type="InterPro" id="IPR036259">
    <property type="entry name" value="MFS_trans_sf"/>
</dbReference>
<feature type="transmembrane region" description="Helical" evidence="5">
    <location>
        <begin position="208"/>
        <end position="230"/>
    </location>
</feature>
<dbReference type="PANTHER" id="PTHR23501:SF43">
    <property type="entry name" value="MULTIDRUG TRANSPORTER, PUTATIVE (AFU_ORTHOLOGUE AFUA_6G03040)-RELATED"/>
    <property type="match status" value="1"/>
</dbReference>
<comment type="subcellular location">
    <subcellularLocation>
        <location evidence="1">Membrane</location>
        <topology evidence="1">Multi-pass membrane protein</topology>
    </subcellularLocation>
</comment>
<feature type="transmembrane region" description="Helical" evidence="5">
    <location>
        <begin position="74"/>
        <end position="94"/>
    </location>
</feature>
<feature type="transmembrane region" description="Helical" evidence="5">
    <location>
        <begin position="486"/>
        <end position="504"/>
    </location>
</feature>
<feature type="transmembrane region" description="Helical" evidence="5">
    <location>
        <begin position="242"/>
        <end position="264"/>
    </location>
</feature>
<dbReference type="InterPro" id="IPR020846">
    <property type="entry name" value="MFS_dom"/>
</dbReference>
<keyword evidence="6" id="KW-0732">Signal</keyword>
<feature type="non-terminal residue" evidence="8">
    <location>
        <position position="511"/>
    </location>
</feature>
<evidence type="ECO:0000256" key="5">
    <source>
        <dbReference type="SAM" id="Phobius"/>
    </source>
</evidence>
<sequence>YLTGWRLYLLTFALCLSLLLSGLETTIVSTSLVSITNALGGFDQRDWVVVSYLLTYTGFLVIYAKFSDILGRKLMLLIGLGFFTIFSIVCGSVSNMLELIIFRAFQGIGGAGIYAMVTVINPEMVPKEKWGTYVSLVSLVQVFSSVLGPILGGVINDGSSWRWVFLLNAPAGAIATALVAFIMPTHFPHQGTPAAAVRLRHKFTRASLARLDLLGAFLLLAASILIAFGFEEAGTRYAWSSAPIIASIVVGVMSLLAFVGWEAHVGRDHVVSEPVFPLHLMKNRLFIGLVLAGLFTGPPFMTVLINLPQRYQAVNGVSAFEAGIRLLPLLLLSPVATAVSGVLVSKMFLPPFYLVVTGAALQLLGVGLASSGLGGDVALYGYEAIMGFSFGMTLVTLVIFVPLVVSRENMAVGMAAVTQIRVLGGTIGLAISATVLNNYTSPRLALILDAEQLAQVSNSVAYINQLPESTRQAVRQVYDEGYQEQFSVMLCFCAVTFLCALLTWERKPRSA</sequence>
<gene>
    <name evidence="8" type="ORF">M406DRAFT_228456</name>
</gene>
<feature type="transmembrane region" description="Helical" evidence="5">
    <location>
        <begin position="385"/>
        <end position="405"/>
    </location>
</feature>
<dbReference type="GeneID" id="63832920"/>
<evidence type="ECO:0000313" key="9">
    <source>
        <dbReference type="Proteomes" id="UP000803844"/>
    </source>
</evidence>
<comment type="caution">
    <text evidence="8">The sequence shown here is derived from an EMBL/GenBank/DDBJ whole genome shotgun (WGS) entry which is preliminary data.</text>
</comment>
<accession>A0A9P4Y5B7</accession>
<feature type="signal peptide" evidence="6">
    <location>
        <begin position="1"/>
        <end position="25"/>
    </location>
</feature>
<dbReference type="InterPro" id="IPR011701">
    <property type="entry name" value="MFS"/>
</dbReference>
<dbReference type="SUPFAM" id="SSF103473">
    <property type="entry name" value="MFS general substrate transporter"/>
    <property type="match status" value="1"/>
</dbReference>
<name>A0A9P4Y5B7_CRYP1</name>
<feature type="transmembrane region" description="Helical" evidence="5">
    <location>
        <begin position="133"/>
        <end position="155"/>
    </location>
</feature>
<feature type="non-terminal residue" evidence="8">
    <location>
        <position position="1"/>
    </location>
</feature>
<reference evidence="8" key="1">
    <citation type="journal article" date="2020" name="Phytopathology">
        <title>Genome sequence of the chestnut blight fungus Cryphonectria parasitica EP155: A fundamental resource for an archetypical invasive plant pathogen.</title>
        <authorList>
            <person name="Crouch J.A."/>
            <person name="Dawe A."/>
            <person name="Aerts A."/>
            <person name="Barry K."/>
            <person name="Churchill A.C.L."/>
            <person name="Grimwood J."/>
            <person name="Hillman B."/>
            <person name="Milgroom M.G."/>
            <person name="Pangilinan J."/>
            <person name="Smith M."/>
            <person name="Salamov A."/>
            <person name="Schmutz J."/>
            <person name="Yadav J."/>
            <person name="Grigoriev I.V."/>
            <person name="Nuss D."/>
        </authorList>
    </citation>
    <scope>NUCLEOTIDE SEQUENCE</scope>
    <source>
        <strain evidence="8">EP155</strain>
    </source>
</reference>
<evidence type="ECO:0000256" key="4">
    <source>
        <dbReference type="ARBA" id="ARBA00023136"/>
    </source>
</evidence>